<evidence type="ECO:0000256" key="1">
    <source>
        <dbReference type="ARBA" id="ARBA00023125"/>
    </source>
</evidence>
<evidence type="ECO:0000259" key="3">
    <source>
        <dbReference type="PROSITE" id="PS50977"/>
    </source>
</evidence>
<feature type="DNA-binding region" description="H-T-H motif" evidence="2">
    <location>
        <begin position="44"/>
        <end position="63"/>
    </location>
</feature>
<dbReference type="RefSeq" id="WP_119052057.1">
    <property type="nucleotide sequence ID" value="NZ_CP032157.1"/>
</dbReference>
<name>A0A3B7MPV1_9BACT</name>
<gene>
    <name evidence="4" type="ORF">D3H65_20255</name>
</gene>
<keyword evidence="1 2" id="KW-0238">DNA-binding</keyword>
<evidence type="ECO:0000313" key="4">
    <source>
        <dbReference type="EMBL" id="AXY76178.1"/>
    </source>
</evidence>
<accession>A0A3B7MPV1</accession>
<organism evidence="4 5">
    <name type="scientific">Paraflavitalea soli</name>
    <dbReference type="NCBI Taxonomy" id="2315862"/>
    <lineage>
        <taxon>Bacteria</taxon>
        <taxon>Pseudomonadati</taxon>
        <taxon>Bacteroidota</taxon>
        <taxon>Chitinophagia</taxon>
        <taxon>Chitinophagales</taxon>
        <taxon>Chitinophagaceae</taxon>
        <taxon>Paraflavitalea</taxon>
    </lineage>
</organism>
<dbReference type="OrthoDB" id="649282at2"/>
<dbReference type="Proteomes" id="UP000263900">
    <property type="component" value="Chromosome"/>
</dbReference>
<evidence type="ECO:0000256" key="2">
    <source>
        <dbReference type="PROSITE-ProRule" id="PRU00335"/>
    </source>
</evidence>
<proteinExistence type="predicted"/>
<dbReference type="Gene3D" id="1.10.357.10">
    <property type="entry name" value="Tetracycline Repressor, domain 2"/>
    <property type="match status" value="1"/>
</dbReference>
<dbReference type="PROSITE" id="PS50977">
    <property type="entry name" value="HTH_TETR_2"/>
    <property type="match status" value="1"/>
</dbReference>
<protein>
    <submittedName>
        <fullName evidence="4">TetR/AcrR family transcriptional regulator</fullName>
    </submittedName>
</protein>
<dbReference type="AlphaFoldDB" id="A0A3B7MPV1"/>
<dbReference type="InterPro" id="IPR009057">
    <property type="entry name" value="Homeodomain-like_sf"/>
</dbReference>
<feature type="domain" description="HTH tetR-type" evidence="3">
    <location>
        <begin position="21"/>
        <end position="81"/>
    </location>
</feature>
<dbReference type="Pfam" id="PF00440">
    <property type="entry name" value="TetR_N"/>
    <property type="match status" value="1"/>
</dbReference>
<keyword evidence="5" id="KW-1185">Reference proteome</keyword>
<evidence type="ECO:0000313" key="5">
    <source>
        <dbReference type="Proteomes" id="UP000263900"/>
    </source>
</evidence>
<dbReference type="EMBL" id="CP032157">
    <property type="protein sequence ID" value="AXY76178.1"/>
    <property type="molecule type" value="Genomic_DNA"/>
</dbReference>
<dbReference type="GO" id="GO:0003677">
    <property type="term" value="F:DNA binding"/>
    <property type="evidence" value="ECO:0007669"/>
    <property type="project" value="UniProtKB-UniRule"/>
</dbReference>
<dbReference type="KEGG" id="pseg:D3H65_20255"/>
<dbReference type="InterPro" id="IPR001647">
    <property type="entry name" value="HTH_TetR"/>
</dbReference>
<reference evidence="4 5" key="1">
    <citation type="submission" date="2018-09" db="EMBL/GenBank/DDBJ databases">
        <title>Genome sequencing of strain 6GH32-13.</title>
        <authorList>
            <person name="Weon H.-Y."/>
            <person name="Heo J."/>
            <person name="Kwon S.-W."/>
        </authorList>
    </citation>
    <scope>NUCLEOTIDE SEQUENCE [LARGE SCALE GENOMIC DNA]</scope>
    <source>
        <strain evidence="4 5">5GH32-13</strain>
    </source>
</reference>
<dbReference type="SUPFAM" id="SSF46689">
    <property type="entry name" value="Homeodomain-like"/>
    <property type="match status" value="1"/>
</dbReference>
<sequence length="225" mass="26785">MEFQLQIKMNPKLYLRDPEQSPLGRNIIRHSIRMIHKVGFEDFTFKKLAAEIGTTEASIYRYFENKHKLLTYIISWLWTWLEYQLVYHTNNVRSPKDKIMVVIKLLTFQLADQFTFTHIDRNQLYQIAITEGSKSYLTRHVTQDNKDRFFKPYKDLCGRIADIFSEYNASYKYPRSLSSTLLEMAHYQFFFKKNLPSLTDFAQDKDDTGVAQFLQNLVFSSLKKD</sequence>
<dbReference type="PRINTS" id="PR00455">
    <property type="entry name" value="HTHTETR"/>
</dbReference>